<dbReference type="PANTHER" id="PTHR31286:SF163">
    <property type="entry name" value="ZINC KNUCKLE CX2CX4HX4C DOMAIN-CONTAINING PROTEIN"/>
    <property type="match status" value="1"/>
</dbReference>
<gene>
    <name evidence="2" type="ORF">BOLC6T35884H</name>
</gene>
<sequence>MLILQRWEPIVSDHFSVLIRITIHGIPLHYWTDVVLEAIGNELGPVETYDLERGRIRVLINGLKPLEMSLKISLSGELKQVELEYENLQKHCFLCYSLSLSHEKDNCPSRLAQSSLISATPTKMGISQTRTMDRLEADKQRLDAKKHNSLVQHQATEQGRPEYSRQWQSSSTRSYDWNQDKSFRFNYGARRDPNFKHSSLSSERSNPSRPPARDRLSFRREEDSVTNKEPQSRNNNCTPRSEWRPITRIPQSGTIPKPMYSLGSHTPSPRPPREGDVNHRSASPASKQKSGEGSIPSQERRSALKRLITTKRKGTSAPGWCSKYGIWQASRGSNTTVRRGATAAPIWRKQPTI</sequence>
<proteinExistence type="predicted"/>
<dbReference type="PANTHER" id="PTHR31286">
    <property type="entry name" value="GLYCINE-RICH CELL WALL STRUCTURAL PROTEIN 1.8-LIKE"/>
    <property type="match status" value="1"/>
</dbReference>
<evidence type="ECO:0000313" key="2">
    <source>
        <dbReference type="EMBL" id="VDD60431.1"/>
    </source>
</evidence>
<dbReference type="EMBL" id="LR031880">
    <property type="protein sequence ID" value="VDD60431.1"/>
    <property type="molecule type" value="Genomic_DNA"/>
</dbReference>
<evidence type="ECO:0000256" key="1">
    <source>
        <dbReference type="SAM" id="MobiDB-lite"/>
    </source>
</evidence>
<accession>A0A3P6GL38</accession>
<feature type="region of interest" description="Disordered" evidence="1">
    <location>
        <begin position="187"/>
        <end position="300"/>
    </location>
</feature>
<organism evidence="2">
    <name type="scientific">Brassica oleracea</name>
    <name type="common">Wild cabbage</name>
    <dbReference type="NCBI Taxonomy" id="3712"/>
    <lineage>
        <taxon>Eukaryota</taxon>
        <taxon>Viridiplantae</taxon>
        <taxon>Streptophyta</taxon>
        <taxon>Embryophyta</taxon>
        <taxon>Tracheophyta</taxon>
        <taxon>Spermatophyta</taxon>
        <taxon>Magnoliopsida</taxon>
        <taxon>eudicotyledons</taxon>
        <taxon>Gunneridae</taxon>
        <taxon>Pentapetalae</taxon>
        <taxon>rosids</taxon>
        <taxon>malvids</taxon>
        <taxon>Brassicales</taxon>
        <taxon>Brassicaceae</taxon>
        <taxon>Brassiceae</taxon>
        <taxon>Brassica</taxon>
    </lineage>
</organism>
<feature type="region of interest" description="Disordered" evidence="1">
    <location>
        <begin position="143"/>
        <end position="171"/>
    </location>
</feature>
<name>A0A3P6GL38_BRAOL</name>
<feature type="compositionally biased region" description="Low complexity" evidence="1">
    <location>
        <begin position="198"/>
        <end position="207"/>
    </location>
</feature>
<protein>
    <recommendedName>
        <fullName evidence="3">DUF4283 domain-containing protein</fullName>
    </recommendedName>
</protein>
<feature type="compositionally biased region" description="Polar residues" evidence="1">
    <location>
        <begin position="227"/>
        <end position="239"/>
    </location>
</feature>
<reference evidence="2" key="1">
    <citation type="submission" date="2018-11" db="EMBL/GenBank/DDBJ databases">
        <authorList>
            <consortium name="Genoscope - CEA"/>
            <person name="William W."/>
        </authorList>
    </citation>
    <scope>NUCLEOTIDE SEQUENCE</scope>
</reference>
<feature type="compositionally biased region" description="Basic and acidic residues" evidence="1">
    <location>
        <begin position="211"/>
        <end position="226"/>
    </location>
</feature>
<dbReference type="InterPro" id="IPR040256">
    <property type="entry name" value="At4g02000-like"/>
</dbReference>
<evidence type="ECO:0008006" key="3">
    <source>
        <dbReference type="Google" id="ProtNLM"/>
    </source>
</evidence>
<dbReference type="AlphaFoldDB" id="A0A3P6GL38"/>